<evidence type="ECO:0000313" key="3">
    <source>
        <dbReference type="EMBL" id="CAE1158988.1"/>
    </source>
</evidence>
<protein>
    <submittedName>
        <fullName evidence="3">Uncharacterized protein</fullName>
    </submittedName>
</protein>
<sequence length="167" mass="18619">MTFSLAFLLSSTTPPCPPPALSTARPNPPKLSTANPSALPPPTTSTKNSLSSLHGTYNIDQDGKVKEEEEFLFLFKFLNSVFSSFLSFFILLIIIPLSINSSPHFFLSFFLVTFFFFFLIPPKNYLNSISQSAPLPTPPTFQSSPAVRPRVGVEHILQRFCNNGRTW</sequence>
<feature type="transmembrane region" description="Helical" evidence="2">
    <location>
        <begin position="77"/>
        <end position="97"/>
    </location>
</feature>
<organism evidence="3 4">
    <name type="scientific">Acanthosepion pharaonis</name>
    <name type="common">Pharaoh cuttlefish</name>
    <name type="synonym">Sepia pharaonis</name>
    <dbReference type="NCBI Taxonomy" id="158019"/>
    <lineage>
        <taxon>Eukaryota</taxon>
        <taxon>Metazoa</taxon>
        <taxon>Spiralia</taxon>
        <taxon>Lophotrochozoa</taxon>
        <taxon>Mollusca</taxon>
        <taxon>Cephalopoda</taxon>
        <taxon>Coleoidea</taxon>
        <taxon>Decapodiformes</taxon>
        <taxon>Sepiida</taxon>
        <taxon>Sepiina</taxon>
        <taxon>Sepiidae</taxon>
        <taxon>Acanthosepion</taxon>
    </lineage>
</organism>
<dbReference type="AlphaFoldDB" id="A0A812AV49"/>
<gene>
    <name evidence="3" type="ORF">SPHA_5786</name>
</gene>
<keyword evidence="2" id="KW-1133">Transmembrane helix</keyword>
<evidence type="ECO:0000256" key="1">
    <source>
        <dbReference type="SAM" id="MobiDB-lite"/>
    </source>
</evidence>
<reference evidence="3" key="1">
    <citation type="submission" date="2021-01" db="EMBL/GenBank/DDBJ databases">
        <authorList>
            <person name="Li R."/>
            <person name="Bekaert M."/>
        </authorList>
    </citation>
    <scope>NUCLEOTIDE SEQUENCE</scope>
    <source>
        <strain evidence="3">Farmed</strain>
    </source>
</reference>
<feature type="transmembrane region" description="Helical" evidence="2">
    <location>
        <begin position="104"/>
        <end position="121"/>
    </location>
</feature>
<accession>A0A812AV49</accession>
<dbReference type="Proteomes" id="UP000597762">
    <property type="component" value="Unassembled WGS sequence"/>
</dbReference>
<proteinExistence type="predicted"/>
<dbReference type="EMBL" id="CAHIKZ030000190">
    <property type="protein sequence ID" value="CAE1158988.1"/>
    <property type="molecule type" value="Genomic_DNA"/>
</dbReference>
<evidence type="ECO:0000256" key="2">
    <source>
        <dbReference type="SAM" id="Phobius"/>
    </source>
</evidence>
<name>A0A812AV49_ACAPH</name>
<feature type="region of interest" description="Disordered" evidence="1">
    <location>
        <begin position="16"/>
        <end position="52"/>
    </location>
</feature>
<keyword evidence="2" id="KW-0472">Membrane</keyword>
<keyword evidence="2" id="KW-0812">Transmembrane</keyword>
<comment type="caution">
    <text evidence="3">The sequence shown here is derived from an EMBL/GenBank/DDBJ whole genome shotgun (WGS) entry which is preliminary data.</text>
</comment>
<keyword evidence="4" id="KW-1185">Reference proteome</keyword>
<evidence type="ECO:0000313" key="4">
    <source>
        <dbReference type="Proteomes" id="UP000597762"/>
    </source>
</evidence>